<dbReference type="AlphaFoldDB" id="A0A4C1XPU0"/>
<sequence>MSKRGRPQRPRTRVPAVETVRSMWIAWALAWVLLMLIYSERGDFSVLCRDQETHAYFPEGYLEATNFRVLLPIYGHAKSECSATTREFEEITPSAWSGTEIFDEDATQGLCLTNDLEHPEVRTAMSTVFLHSEDIHVGCVREPLWLHASVRVCACTKITQAKSTVKNLVLWSLPCLLDVPTGYIQSSRRCLGPAISYPVGHRT</sequence>
<dbReference type="EMBL" id="BGZK01000890">
    <property type="protein sequence ID" value="GBP64199.1"/>
    <property type="molecule type" value="Genomic_DNA"/>
</dbReference>
<evidence type="ECO:0000313" key="3">
    <source>
        <dbReference type="Proteomes" id="UP000299102"/>
    </source>
</evidence>
<proteinExistence type="predicted"/>
<evidence type="ECO:0000313" key="2">
    <source>
        <dbReference type="EMBL" id="GBP64199.1"/>
    </source>
</evidence>
<feature type="transmembrane region" description="Helical" evidence="1">
    <location>
        <begin position="21"/>
        <end position="39"/>
    </location>
</feature>
<keyword evidence="3" id="KW-1185">Reference proteome</keyword>
<dbReference type="Proteomes" id="UP000299102">
    <property type="component" value="Unassembled WGS sequence"/>
</dbReference>
<gene>
    <name evidence="2" type="ORF">EVAR_35588_1</name>
</gene>
<reference evidence="2 3" key="1">
    <citation type="journal article" date="2019" name="Commun. Biol.">
        <title>The bagworm genome reveals a unique fibroin gene that provides high tensile strength.</title>
        <authorList>
            <person name="Kono N."/>
            <person name="Nakamura H."/>
            <person name="Ohtoshi R."/>
            <person name="Tomita M."/>
            <person name="Numata K."/>
            <person name="Arakawa K."/>
        </authorList>
    </citation>
    <scope>NUCLEOTIDE SEQUENCE [LARGE SCALE GENOMIC DNA]</scope>
</reference>
<keyword evidence="1" id="KW-0472">Membrane</keyword>
<comment type="caution">
    <text evidence="2">The sequence shown here is derived from an EMBL/GenBank/DDBJ whole genome shotgun (WGS) entry which is preliminary data.</text>
</comment>
<keyword evidence="1" id="KW-0812">Transmembrane</keyword>
<keyword evidence="1" id="KW-1133">Transmembrane helix</keyword>
<accession>A0A4C1XPU0</accession>
<name>A0A4C1XPU0_EUMVA</name>
<protein>
    <submittedName>
        <fullName evidence="2">Uncharacterized protein</fullName>
    </submittedName>
</protein>
<evidence type="ECO:0000256" key="1">
    <source>
        <dbReference type="SAM" id="Phobius"/>
    </source>
</evidence>
<organism evidence="2 3">
    <name type="scientific">Eumeta variegata</name>
    <name type="common">Bagworm moth</name>
    <name type="synonym">Eumeta japonica</name>
    <dbReference type="NCBI Taxonomy" id="151549"/>
    <lineage>
        <taxon>Eukaryota</taxon>
        <taxon>Metazoa</taxon>
        <taxon>Ecdysozoa</taxon>
        <taxon>Arthropoda</taxon>
        <taxon>Hexapoda</taxon>
        <taxon>Insecta</taxon>
        <taxon>Pterygota</taxon>
        <taxon>Neoptera</taxon>
        <taxon>Endopterygota</taxon>
        <taxon>Lepidoptera</taxon>
        <taxon>Glossata</taxon>
        <taxon>Ditrysia</taxon>
        <taxon>Tineoidea</taxon>
        <taxon>Psychidae</taxon>
        <taxon>Oiketicinae</taxon>
        <taxon>Eumeta</taxon>
    </lineage>
</organism>